<feature type="compositionally biased region" description="Polar residues" evidence="1">
    <location>
        <begin position="68"/>
        <end position="79"/>
    </location>
</feature>
<reference evidence="3 4" key="1">
    <citation type="submission" date="2022-12" db="EMBL/GenBank/DDBJ databases">
        <title>Chromosome-level genome of Tegillarca granosa.</title>
        <authorList>
            <person name="Kim J."/>
        </authorList>
    </citation>
    <scope>NUCLEOTIDE SEQUENCE [LARGE SCALE GENOMIC DNA]</scope>
    <source>
        <strain evidence="3">Teg-2019</strain>
        <tissue evidence="3">Adductor muscle</tissue>
    </source>
</reference>
<organism evidence="3 4">
    <name type="scientific">Tegillarca granosa</name>
    <name type="common">Malaysian cockle</name>
    <name type="synonym">Anadara granosa</name>
    <dbReference type="NCBI Taxonomy" id="220873"/>
    <lineage>
        <taxon>Eukaryota</taxon>
        <taxon>Metazoa</taxon>
        <taxon>Spiralia</taxon>
        <taxon>Lophotrochozoa</taxon>
        <taxon>Mollusca</taxon>
        <taxon>Bivalvia</taxon>
        <taxon>Autobranchia</taxon>
        <taxon>Pteriomorphia</taxon>
        <taxon>Arcoida</taxon>
        <taxon>Arcoidea</taxon>
        <taxon>Arcidae</taxon>
        <taxon>Tegillarca</taxon>
    </lineage>
</organism>
<feature type="region of interest" description="Disordered" evidence="1">
    <location>
        <begin position="37"/>
        <end position="79"/>
    </location>
</feature>
<proteinExistence type="predicted"/>
<dbReference type="InterPro" id="IPR045841">
    <property type="entry name" value="E3_UBR4_N"/>
</dbReference>
<evidence type="ECO:0000259" key="2">
    <source>
        <dbReference type="Pfam" id="PF19423"/>
    </source>
</evidence>
<evidence type="ECO:0000313" key="3">
    <source>
        <dbReference type="EMBL" id="KAJ8300172.1"/>
    </source>
</evidence>
<name>A0ABQ9E4H3_TEGGR</name>
<dbReference type="EMBL" id="JARBDR010000919">
    <property type="protein sequence ID" value="KAJ8300172.1"/>
    <property type="molecule type" value="Genomic_DNA"/>
</dbReference>
<evidence type="ECO:0000313" key="4">
    <source>
        <dbReference type="Proteomes" id="UP001217089"/>
    </source>
</evidence>
<gene>
    <name evidence="3" type="ORF">KUTeg_021691</name>
</gene>
<feature type="domain" description="E3 ubiquitin-protein ligase UBR4 N-terminal" evidence="2">
    <location>
        <begin position="17"/>
        <end position="75"/>
    </location>
</feature>
<keyword evidence="4" id="KW-1185">Reference proteome</keyword>
<sequence length="79" mass="8735">MVEYKSYQVIKHELFIDENEDSEPLLGQALMEALSPYDHTETTPTPPAVPSRVEGTAEIKRGGRKLSSGDSPSLCTRQT</sequence>
<protein>
    <recommendedName>
        <fullName evidence="2">E3 ubiquitin-protein ligase UBR4 N-terminal domain-containing protein</fullName>
    </recommendedName>
</protein>
<comment type="caution">
    <text evidence="3">The sequence shown here is derived from an EMBL/GenBank/DDBJ whole genome shotgun (WGS) entry which is preliminary data.</text>
</comment>
<dbReference type="Pfam" id="PF19423">
    <property type="entry name" value="E3_UBR4_N"/>
    <property type="match status" value="1"/>
</dbReference>
<evidence type="ECO:0000256" key="1">
    <source>
        <dbReference type="SAM" id="MobiDB-lite"/>
    </source>
</evidence>
<dbReference type="Proteomes" id="UP001217089">
    <property type="component" value="Unassembled WGS sequence"/>
</dbReference>
<accession>A0ABQ9E4H3</accession>